<feature type="repeat" description="WD" evidence="1">
    <location>
        <begin position="251"/>
        <end position="293"/>
    </location>
</feature>
<keyword evidence="2" id="KW-0175">Coiled coil</keyword>
<dbReference type="Pfam" id="PF00400">
    <property type="entry name" value="WD40"/>
    <property type="match status" value="1"/>
</dbReference>
<dbReference type="InterPro" id="IPR001680">
    <property type="entry name" value="WD40_rpt"/>
</dbReference>
<dbReference type="Gene3D" id="2.130.10.10">
    <property type="entry name" value="YVTN repeat-like/Quinoprotein amine dehydrogenase"/>
    <property type="match status" value="2"/>
</dbReference>
<dbReference type="Proteomes" id="UP000886595">
    <property type="component" value="Unassembled WGS sequence"/>
</dbReference>
<dbReference type="PROSITE" id="PS50294">
    <property type="entry name" value="WD_REPEATS_REGION"/>
    <property type="match status" value="1"/>
</dbReference>
<dbReference type="InterPro" id="IPR015943">
    <property type="entry name" value="WD40/YVTN_repeat-like_dom_sf"/>
</dbReference>
<dbReference type="PROSITE" id="PS50082">
    <property type="entry name" value="WD_REPEATS_2"/>
    <property type="match status" value="1"/>
</dbReference>
<comment type="caution">
    <text evidence="4">The sequence shown here is derived from an EMBL/GenBank/DDBJ whole genome shotgun (WGS) entry which is preliminary data.</text>
</comment>
<evidence type="ECO:0000313" key="4">
    <source>
        <dbReference type="EMBL" id="KAG2300083.1"/>
    </source>
</evidence>
<feature type="region of interest" description="Disordered" evidence="3">
    <location>
        <begin position="1"/>
        <end position="28"/>
    </location>
</feature>
<keyword evidence="1" id="KW-0853">WD repeat</keyword>
<gene>
    <name evidence="4" type="ORF">Bca52824_036555</name>
</gene>
<dbReference type="AlphaFoldDB" id="A0A8X7S323"/>
<dbReference type="OrthoDB" id="1897642at2759"/>
<dbReference type="PANTHER" id="PTHR47232:SF3">
    <property type="entry name" value="ANAPHASE-PROMOTING COMPLEX SUBUNIT 4 WD40 DOMAIN-CONTAINING PROTEIN"/>
    <property type="match status" value="1"/>
</dbReference>
<dbReference type="EMBL" id="JAAMPC010000008">
    <property type="protein sequence ID" value="KAG2300083.1"/>
    <property type="molecule type" value="Genomic_DNA"/>
</dbReference>
<evidence type="ECO:0000256" key="1">
    <source>
        <dbReference type="PROSITE-ProRule" id="PRU00221"/>
    </source>
</evidence>
<accession>A0A8X7S323</accession>
<reference evidence="4 5" key="1">
    <citation type="submission" date="2020-02" db="EMBL/GenBank/DDBJ databases">
        <authorList>
            <person name="Ma Q."/>
            <person name="Huang Y."/>
            <person name="Song X."/>
            <person name="Pei D."/>
        </authorList>
    </citation>
    <scope>NUCLEOTIDE SEQUENCE [LARGE SCALE GENOMIC DNA]</scope>
    <source>
        <strain evidence="4">Sxm20200214</strain>
        <tissue evidence="4">Leaf</tissue>
    </source>
</reference>
<dbReference type="SUPFAM" id="SSF50978">
    <property type="entry name" value="WD40 repeat-like"/>
    <property type="match status" value="1"/>
</dbReference>
<feature type="compositionally biased region" description="Polar residues" evidence="3">
    <location>
        <begin position="195"/>
        <end position="209"/>
    </location>
</feature>
<evidence type="ECO:0000256" key="3">
    <source>
        <dbReference type="SAM" id="MobiDB-lite"/>
    </source>
</evidence>
<dbReference type="SMART" id="SM00320">
    <property type="entry name" value="WD40"/>
    <property type="match status" value="5"/>
</dbReference>
<proteinExistence type="predicted"/>
<feature type="region of interest" description="Disordered" evidence="3">
    <location>
        <begin position="140"/>
        <end position="209"/>
    </location>
</feature>
<sequence>MATWAAMKKPKVEQQGEEAEVNTVSTQIPDDKEGLIDFMDQRAKSIESLKDQLSILDRKLAEERKLMADAETKFLRVDRVESAKGKPKVPGKTGSLLGIAEFWTEGDTKVKTANGTTTPLPPSEINPLKMPSIILPPSFKRKASAPVRAEANETSQAQPLDRSDSNVPNEVKNGSEAKRSRTVVVPDEVVRETQGPDNSSAKPRIRVSSNISGQAAQQVKSEFHGHEELIALIGRSSLRATIESHTLAMLPSGHTKRMRSLALSPSNRDLFATSALDGVVHFWKLQSDRSSATLFKTVNRVEVDQKRWAEDIAWHPHKSALFSVYTADEGHAQISALYLNEARETCESKFLKDRPHSKGLINRIMFTPWDDPCFITGGCDHAVVLWREQGESNAWKSSLLHKDLHTSAVMGVAGMRHNNLVLSCGEDRRFVGFDAREEKVTFKNRLDNKCTNLLPNPRDVNLVMLQTRQLDRQLRLYDVRLPQTELFSFGWKQESSESQSALINQSWSPDGLHISSGSSDPAIHIFDIRYNAASPSLSVKAHKKRVFKAEWHSSNQLLVSISSDLEIGIHKLW</sequence>
<feature type="coiled-coil region" evidence="2">
    <location>
        <begin position="46"/>
        <end position="73"/>
    </location>
</feature>
<name>A0A8X7S323_BRACI</name>
<keyword evidence="5" id="KW-1185">Reference proteome</keyword>
<dbReference type="InterPro" id="IPR036322">
    <property type="entry name" value="WD40_repeat_dom_sf"/>
</dbReference>
<protein>
    <submittedName>
        <fullName evidence="4">Uncharacterized protein</fullName>
    </submittedName>
</protein>
<evidence type="ECO:0000256" key="2">
    <source>
        <dbReference type="SAM" id="Coils"/>
    </source>
</evidence>
<dbReference type="PANTHER" id="PTHR47232">
    <property type="entry name" value="TRANSDUCIN FAMILY PROTEIN / WD-40 REPEAT FAMILY PROTEIN"/>
    <property type="match status" value="1"/>
</dbReference>
<organism evidence="4 5">
    <name type="scientific">Brassica carinata</name>
    <name type="common">Ethiopian mustard</name>
    <name type="synonym">Abyssinian cabbage</name>
    <dbReference type="NCBI Taxonomy" id="52824"/>
    <lineage>
        <taxon>Eukaryota</taxon>
        <taxon>Viridiplantae</taxon>
        <taxon>Streptophyta</taxon>
        <taxon>Embryophyta</taxon>
        <taxon>Tracheophyta</taxon>
        <taxon>Spermatophyta</taxon>
        <taxon>Magnoliopsida</taxon>
        <taxon>eudicotyledons</taxon>
        <taxon>Gunneridae</taxon>
        <taxon>Pentapetalae</taxon>
        <taxon>rosids</taxon>
        <taxon>malvids</taxon>
        <taxon>Brassicales</taxon>
        <taxon>Brassicaceae</taxon>
        <taxon>Brassiceae</taxon>
        <taxon>Brassica</taxon>
    </lineage>
</organism>
<evidence type="ECO:0000313" key="5">
    <source>
        <dbReference type="Proteomes" id="UP000886595"/>
    </source>
</evidence>